<dbReference type="AlphaFoldDB" id="A0AB35IMF8"/>
<dbReference type="RefSeq" id="WP_009300857.1">
    <property type="nucleotide sequence ID" value="NZ_BAABXX010000002.1"/>
</dbReference>
<evidence type="ECO:0000313" key="1">
    <source>
        <dbReference type="EMBL" id="MDB7084870.1"/>
    </source>
</evidence>
<name>A0AB35IMF8_9FIRM</name>
<evidence type="ECO:0000313" key="2">
    <source>
        <dbReference type="Proteomes" id="UP001211987"/>
    </source>
</evidence>
<organism evidence="1 2">
    <name type="scientific">Thomasclavelia ramosa</name>
    <dbReference type="NCBI Taxonomy" id="1547"/>
    <lineage>
        <taxon>Bacteria</taxon>
        <taxon>Bacillati</taxon>
        <taxon>Bacillota</taxon>
        <taxon>Erysipelotrichia</taxon>
        <taxon>Erysipelotrichales</taxon>
        <taxon>Coprobacillaceae</taxon>
        <taxon>Thomasclavelia</taxon>
    </lineage>
</organism>
<evidence type="ECO:0008006" key="3">
    <source>
        <dbReference type="Google" id="ProtNLM"/>
    </source>
</evidence>
<comment type="caution">
    <text evidence="1">The sequence shown here is derived from an EMBL/GenBank/DDBJ whole genome shotgun (WGS) entry which is preliminary data.</text>
</comment>
<accession>A0AB35IMF8</accession>
<gene>
    <name evidence="1" type="ORF">PM738_13750</name>
</gene>
<sequence>MDSILLASYMCFNDSINQIQNHIDNLGLQPFYSYDIAVPAKENYYNYIPIFSEKRNVPDSYVYFSQKKPSNKVISREIYDKNGNPKAVFKLNEVKHHNFILNCLISKKMPTDFLLNILLELLENIYDDTEYIVANINDKSLSLSKILIQIGFQEIETNKKYLLN</sequence>
<dbReference type="EMBL" id="JAQLKE010000026">
    <property type="protein sequence ID" value="MDB7084870.1"/>
    <property type="molecule type" value="Genomic_DNA"/>
</dbReference>
<protein>
    <recommendedName>
        <fullName evidence="3">N-acetyltransferase domain-containing protein</fullName>
    </recommendedName>
</protein>
<dbReference type="Proteomes" id="UP001211987">
    <property type="component" value="Unassembled WGS sequence"/>
</dbReference>
<proteinExistence type="predicted"/>
<reference evidence="1" key="1">
    <citation type="submission" date="2023-01" db="EMBL/GenBank/DDBJ databases">
        <title>Human gut microbiome strain richness.</title>
        <authorList>
            <person name="Chen-Liaw A."/>
        </authorList>
    </citation>
    <scope>NUCLEOTIDE SEQUENCE</scope>
    <source>
        <strain evidence="1">1001217st2_G6_1001217B_191108</strain>
    </source>
</reference>